<organism evidence="5 9">
    <name type="scientific">Didymodactylos carnosus</name>
    <dbReference type="NCBI Taxonomy" id="1234261"/>
    <lineage>
        <taxon>Eukaryota</taxon>
        <taxon>Metazoa</taxon>
        <taxon>Spiralia</taxon>
        <taxon>Gnathifera</taxon>
        <taxon>Rotifera</taxon>
        <taxon>Eurotatoria</taxon>
        <taxon>Bdelloidea</taxon>
        <taxon>Philodinida</taxon>
        <taxon>Philodinidae</taxon>
        <taxon>Didymodactylos</taxon>
    </lineage>
</organism>
<evidence type="ECO:0000313" key="9">
    <source>
        <dbReference type="Proteomes" id="UP000663829"/>
    </source>
</evidence>
<comment type="caution">
    <text evidence="5">The sequence shown here is derived from an EMBL/GenBank/DDBJ whole genome shotgun (WGS) entry which is preliminary data.</text>
</comment>
<reference evidence="5" key="1">
    <citation type="submission" date="2021-02" db="EMBL/GenBank/DDBJ databases">
        <authorList>
            <person name="Nowell W R."/>
        </authorList>
    </citation>
    <scope>NUCLEOTIDE SEQUENCE</scope>
</reference>
<dbReference type="Gene3D" id="1.25.40.20">
    <property type="entry name" value="Ankyrin repeat-containing domain"/>
    <property type="match status" value="1"/>
</dbReference>
<dbReference type="GO" id="GO:0004842">
    <property type="term" value="F:ubiquitin-protein transferase activity"/>
    <property type="evidence" value="ECO:0007669"/>
    <property type="project" value="TreeGrafter"/>
</dbReference>
<dbReference type="PANTHER" id="PTHR24171:SF8">
    <property type="entry name" value="BRCA1-ASSOCIATED RING DOMAIN PROTEIN 1"/>
    <property type="match status" value="1"/>
</dbReference>
<dbReference type="InterPro" id="IPR036770">
    <property type="entry name" value="Ankyrin_rpt-contain_sf"/>
</dbReference>
<evidence type="ECO:0000313" key="6">
    <source>
        <dbReference type="EMBL" id="CAF1564034.1"/>
    </source>
</evidence>
<dbReference type="InterPro" id="IPR002110">
    <property type="entry name" value="Ankyrin_rpt"/>
</dbReference>
<dbReference type="EMBL" id="CAJNOQ010002649">
    <property type="protein sequence ID" value="CAF0970833.1"/>
    <property type="molecule type" value="Genomic_DNA"/>
</dbReference>
<name>A0A814EKV4_9BILA</name>
<dbReference type="EMBL" id="CAJOBC010002649">
    <property type="protein sequence ID" value="CAF3743911.1"/>
    <property type="molecule type" value="Genomic_DNA"/>
</dbReference>
<dbReference type="OrthoDB" id="194358at2759"/>
<evidence type="ECO:0000313" key="8">
    <source>
        <dbReference type="EMBL" id="CAF4356629.1"/>
    </source>
</evidence>
<dbReference type="Pfam" id="PF12796">
    <property type="entry name" value="Ank_2"/>
    <property type="match status" value="1"/>
</dbReference>
<dbReference type="Proteomes" id="UP000663829">
    <property type="component" value="Unassembled WGS sequence"/>
</dbReference>
<feature type="compositionally biased region" description="Polar residues" evidence="4">
    <location>
        <begin position="1"/>
        <end position="16"/>
    </location>
</feature>
<dbReference type="AlphaFoldDB" id="A0A814EKV4"/>
<dbReference type="SMART" id="SM00248">
    <property type="entry name" value="ANK"/>
    <property type="match status" value="1"/>
</dbReference>
<keyword evidence="1" id="KW-0677">Repeat</keyword>
<dbReference type="GO" id="GO:0085020">
    <property type="term" value="P:protein K6-linked ubiquitination"/>
    <property type="evidence" value="ECO:0007669"/>
    <property type="project" value="TreeGrafter"/>
</dbReference>
<dbReference type="Proteomes" id="UP000677228">
    <property type="component" value="Unassembled WGS sequence"/>
</dbReference>
<dbReference type="PROSITE" id="PS50297">
    <property type="entry name" value="ANK_REP_REGION"/>
    <property type="match status" value="1"/>
</dbReference>
<sequence length="114" mass="12815">MLTNNNGQSTAQSASSSKHDKPLSQFYLACKEGDLQKVTRILKTYTIDDINRIEPHGSTALHVASFNGHAQIVRLLLDVGAARNLLNNYGSTPYEEAEKYPEIRRMFERFGKSE</sequence>
<evidence type="ECO:0000256" key="4">
    <source>
        <dbReference type="SAM" id="MobiDB-lite"/>
    </source>
</evidence>
<dbReference type="GO" id="GO:0031436">
    <property type="term" value="C:BRCA1-BARD1 complex"/>
    <property type="evidence" value="ECO:0007669"/>
    <property type="project" value="TreeGrafter"/>
</dbReference>
<proteinExistence type="predicted"/>
<dbReference type="Proteomes" id="UP000682733">
    <property type="component" value="Unassembled WGS sequence"/>
</dbReference>
<gene>
    <name evidence="5" type="ORF">GPM918_LOCUS12227</name>
    <name evidence="6" type="ORF">OVA965_LOCUS39971</name>
    <name evidence="7" type="ORF">SRO942_LOCUS12228</name>
    <name evidence="8" type="ORF">TMI583_LOCUS41355</name>
</gene>
<evidence type="ECO:0000256" key="2">
    <source>
        <dbReference type="ARBA" id="ARBA00023043"/>
    </source>
</evidence>
<protein>
    <submittedName>
        <fullName evidence="5">Uncharacterized protein</fullName>
    </submittedName>
</protein>
<dbReference type="PANTHER" id="PTHR24171">
    <property type="entry name" value="ANKYRIN REPEAT DOMAIN-CONTAINING PROTEIN 39-RELATED"/>
    <property type="match status" value="1"/>
</dbReference>
<feature type="repeat" description="ANK" evidence="3">
    <location>
        <begin position="56"/>
        <end position="88"/>
    </location>
</feature>
<evidence type="ECO:0000256" key="1">
    <source>
        <dbReference type="ARBA" id="ARBA00022737"/>
    </source>
</evidence>
<dbReference type="GO" id="GO:0070531">
    <property type="term" value="C:BRCA1-A complex"/>
    <property type="evidence" value="ECO:0007669"/>
    <property type="project" value="TreeGrafter"/>
</dbReference>
<evidence type="ECO:0000256" key="3">
    <source>
        <dbReference type="PROSITE-ProRule" id="PRU00023"/>
    </source>
</evidence>
<feature type="region of interest" description="Disordered" evidence="4">
    <location>
        <begin position="1"/>
        <end position="21"/>
    </location>
</feature>
<keyword evidence="2 3" id="KW-0040">ANK repeat</keyword>
<dbReference type="PROSITE" id="PS50088">
    <property type="entry name" value="ANK_REPEAT"/>
    <property type="match status" value="1"/>
</dbReference>
<dbReference type="SUPFAM" id="SSF48403">
    <property type="entry name" value="Ankyrin repeat"/>
    <property type="match status" value="1"/>
</dbReference>
<evidence type="ECO:0000313" key="5">
    <source>
        <dbReference type="EMBL" id="CAF0970833.1"/>
    </source>
</evidence>
<evidence type="ECO:0000313" key="7">
    <source>
        <dbReference type="EMBL" id="CAF3743911.1"/>
    </source>
</evidence>
<dbReference type="Proteomes" id="UP000681722">
    <property type="component" value="Unassembled WGS sequence"/>
</dbReference>
<dbReference type="EMBL" id="CAJNOK010042470">
    <property type="protein sequence ID" value="CAF1564034.1"/>
    <property type="molecule type" value="Genomic_DNA"/>
</dbReference>
<dbReference type="EMBL" id="CAJOBA010065140">
    <property type="protein sequence ID" value="CAF4356629.1"/>
    <property type="molecule type" value="Genomic_DNA"/>
</dbReference>
<keyword evidence="9" id="KW-1185">Reference proteome</keyword>
<accession>A0A814EKV4</accession>